<proteinExistence type="predicted"/>
<name>A0A2T0TR44_9SPHI</name>
<sequence>MRIRKFRKDAWKHIMSIICSVLLFQIVSAQSVTGPDGYKVVALGSNNSGDHTRSLILLHEICRGQPLAFNNTVGTITAFRGNQFAFNRAAIVQVNTSSAYYEVYGAIQSLSSDDVWKLKTCVYNGKTYIALEVPYSGAYHNHGFQFAGWANSSGESLKCVNYMVNNQPVNQNLISDIQDFQSNMTGTYDVGHMNISGKVSIGTGVADPNYQLQVKGKIRTQEIKVENQNWPDYVFDPSYELQNLKATERFIKENKHLPGMPSAKEVAVTGLDVGEMNGRLLQKIEELTLHIIEQNKRIERLEASK</sequence>
<dbReference type="AlphaFoldDB" id="A0A2T0TR44"/>
<dbReference type="Proteomes" id="UP000238034">
    <property type="component" value="Unassembled WGS sequence"/>
</dbReference>
<evidence type="ECO:0000313" key="3">
    <source>
        <dbReference type="Proteomes" id="UP000238034"/>
    </source>
</evidence>
<feature type="signal peptide" evidence="1">
    <location>
        <begin position="1"/>
        <end position="29"/>
    </location>
</feature>
<evidence type="ECO:0000313" key="2">
    <source>
        <dbReference type="EMBL" id="PRY48111.1"/>
    </source>
</evidence>
<feature type="chain" id="PRO_5015431676" evidence="1">
    <location>
        <begin position="30"/>
        <end position="305"/>
    </location>
</feature>
<dbReference type="RefSeq" id="WP_106295630.1">
    <property type="nucleotide sequence ID" value="NZ_PVTH01000016.1"/>
</dbReference>
<keyword evidence="3" id="KW-1185">Reference proteome</keyword>
<comment type="caution">
    <text evidence="2">The sequence shown here is derived from an EMBL/GenBank/DDBJ whole genome shotgun (WGS) entry which is preliminary data.</text>
</comment>
<dbReference type="EMBL" id="PVTH01000016">
    <property type="protein sequence ID" value="PRY48111.1"/>
    <property type="molecule type" value="Genomic_DNA"/>
</dbReference>
<organism evidence="2 3">
    <name type="scientific">Arcticibacter pallidicorallinus</name>
    <dbReference type="NCBI Taxonomy" id="1259464"/>
    <lineage>
        <taxon>Bacteria</taxon>
        <taxon>Pseudomonadati</taxon>
        <taxon>Bacteroidota</taxon>
        <taxon>Sphingobacteriia</taxon>
        <taxon>Sphingobacteriales</taxon>
        <taxon>Sphingobacteriaceae</taxon>
        <taxon>Arcticibacter</taxon>
    </lineage>
</organism>
<gene>
    <name evidence="2" type="ORF">B0I27_11645</name>
</gene>
<accession>A0A2T0TR44</accession>
<evidence type="ECO:0000256" key="1">
    <source>
        <dbReference type="SAM" id="SignalP"/>
    </source>
</evidence>
<reference evidence="2 3" key="1">
    <citation type="submission" date="2018-03" db="EMBL/GenBank/DDBJ databases">
        <title>Genomic Encyclopedia of Type Strains, Phase III (KMG-III): the genomes of soil and plant-associated and newly described type strains.</title>
        <authorList>
            <person name="Whitman W."/>
        </authorList>
    </citation>
    <scope>NUCLEOTIDE SEQUENCE [LARGE SCALE GENOMIC DNA]</scope>
    <source>
        <strain evidence="2 3">CGMCC 1.9313</strain>
    </source>
</reference>
<protein>
    <submittedName>
        <fullName evidence="2">Uncharacterized protein</fullName>
    </submittedName>
</protein>
<keyword evidence="1" id="KW-0732">Signal</keyword>
<dbReference type="OrthoDB" id="9808753at2"/>